<gene>
    <name evidence="10" type="ORF">CEP50_01875</name>
</gene>
<keyword evidence="7" id="KW-0472">Membrane</keyword>
<dbReference type="PROSITE" id="PS50109">
    <property type="entry name" value="HIS_KIN"/>
    <property type="match status" value="1"/>
</dbReference>
<dbReference type="PANTHER" id="PTHR45436:SF5">
    <property type="entry name" value="SENSOR HISTIDINE KINASE TRCS"/>
    <property type="match status" value="1"/>
</dbReference>
<dbReference type="GO" id="GO:0000160">
    <property type="term" value="P:phosphorelay signal transduction system"/>
    <property type="evidence" value="ECO:0007669"/>
    <property type="project" value="TreeGrafter"/>
</dbReference>
<organism evidence="10 11">
    <name type="scientific">Actinopolyspora mortivallis</name>
    <dbReference type="NCBI Taxonomy" id="33906"/>
    <lineage>
        <taxon>Bacteria</taxon>
        <taxon>Bacillati</taxon>
        <taxon>Actinomycetota</taxon>
        <taxon>Actinomycetes</taxon>
        <taxon>Actinopolysporales</taxon>
        <taxon>Actinopolysporaceae</taxon>
        <taxon>Actinopolyspora</taxon>
    </lineage>
</organism>
<dbReference type="STRING" id="1050202.GCA_000384035_01212"/>
<dbReference type="AlphaFoldDB" id="A0A2T0H1N9"/>
<dbReference type="InterPro" id="IPR050428">
    <property type="entry name" value="TCS_sensor_his_kinase"/>
</dbReference>
<comment type="catalytic activity">
    <reaction evidence="1">
        <text>ATP + protein L-histidine = ADP + protein N-phospho-L-histidine.</text>
        <dbReference type="EC" id="2.7.13.3"/>
    </reaction>
</comment>
<keyword evidence="4" id="KW-0808">Transferase</keyword>
<dbReference type="SMART" id="SM00387">
    <property type="entry name" value="HATPase_c"/>
    <property type="match status" value="1"/>
</dbReference>
<keyword evidence="5" id="KW-0812">Transmembrane</keyword>
<dbReference type="Pfam" id="PF02518">
    <property type="entry name" value="HATPase_c"/>
    <property type="match status" value="1"/>
</dbReference>
<evidence type="ECO:0000256" key="4">
    <source>
        <dbReference type="ARBA" id="ARBA00022679"/>
    </source>
</evidence>
<reference evidence="10 11" key="1">
    <citation type="submission" date="2018-03" db="EMBL/GenBank/DDBJ databases">
        <title>Actinopolyspora mortivallis from Sahara, screening for active biomolecules.</title>
        <authorList>
            <person name="Selama O."/>
            <person name="Wellington E.M.H."/>
            <person name="Hacene H."/>
        </authorList>
    </citation>
    <scope>NUCLEOTIDE SEQUENCE [LARGE SCALE GENOMIC DNA]</scope>
    <source>
        <strain evidence="10 11">M5A</strain>
    </source>
</reference>
<feature type="compositionally biased region" description="Basic and acidic residues" evidence="8">
    <location>
        <begin position="310"/>
        <end position="323"/>
    </location>
</feature>
<dbReference type="GO" id="GO:0005886">
    <property type="term" value="C:plasma membrane"/>
    <property type="evidence" value="ECO:0007669"/>
    <property type="project" value="TreeGrafter"/>
</dbReference>
<evidence type="ECO:0000256" key="6">
    <source>
        <dbReference type="ARBA" id="ARBA00022777"/>
    </source>
</evidence>
<evidence type="ECO:0000256" key="2">
    <source>
        <dbReference type="ARBA" id="ARBA00012438"/>
    </source>
</evidence>
<keyword evidence="7" id="KW-1133">Transmembrane helix</keyword>
<dbReference type="Proteomes" id="UP000239352">
    <property type="component" value="Unassembled WGS sequence"/>
</dbReference>
<feature type="compositionally biased region" description="Polar residues" evidence="8">
    <location>
        <begin position="349"/>
        <end position="370"/>
    </location>
</feature>
<dbReference type="SUPFAM" id="SSF55874">
    <property type="entry name" value="ATPase domain of HSP90 chaperone/DNA topoisomerase II/histidine kinase"/>
    <property type="match status" value="1"/>
</dbReference>
<dbReference type="EMBL" id="PVSR01000001">
    <property type="protein sequence ID" value="PRW65289.1"/>
    <property type="molecule type" value="Genomic_DNA"/>
</dbReference>
<evidence type="ECO:0000256" key="1">
    <source>
        <dbReference type="ARBA" id="ARBA00000085"/>
    </source>
</evidence>
<comment type="caution">
    <text evidence="10">The sequence shown here is derived from an EMBL/GenBank/DDBJ whole genome shotgun (WGS) entry which is preliminary data.</text>
</comment>
<accession>A0A2T0H1N9</accession>
<evidence type="ECO:0000256" key="3">
    <source>
        <dbReference type="ARBA" id="ARBA00022553"/>
    </source>
</evidence>
<protein>
    <recommendedName>
        <fullName evidence="2">histidine kinase</fullName>
        <ecNumber evidence="2">2.7.13.3</ecNumber>
    </recommendedName>
</protein>
<evidence type="ECO:0000256" key="8">
    <source>
        <dbReference type="SAM" id="MobiDB-lite"/>
    </source>
</evidence>
<proteinExistence type="predicted"/>
<evidence type="ECO:0000313" key="11">
    <source>
        <dbReference type="Proteomes" id="UP000239352"/>
    </source>
</evidence>
<dbReference type="InterPro" id="IPR036890">
    <property type="entry name" value="HATPase_C_sf"/>
</dbReference>
<dbReference type="InterPro" id="IPR003594">
    <property type="entry name" value="HATPase_dom"/>
</dbReference>
<dbReference type="RefSeq" id="WP_106112152.1">
    <property type="nucleotide sequence ID" value="NZ_PVSR01000001.1"/>
</dbReference>
<keyword evidence="3" id="KW-0597">Phosphoprotein</keyword>
<evidence type="ECO:0000256" key="5">
    <source>
        <dbReference type="ARBA" id="ARBA00022692"/>
    </source>
</evidence>
<name>A0A2T0H1N9_ACTMO</name>
<keyword evidence="10" id="KW-0547">Nucleotide-binding</keyword>
<keyword evidence="6" id="KW-0418">Kinase</keyword>
<evidence type="ECO:0000256" key="7">
    <source>
        <dbReference type="ARBA" id="ARBA00022989"/>
    </source>
</evidence>
<dbReference type="GO" id="GO:0004673">
    <property type="term" value="F:protein histidine kinase activity"/>
    <property type="evidence" value="ECO:0007669"/>
    <property type="project" value="UniProtKB-EC"/>
</dbReference>
<evidence type="ECO:0000313" key="10">
    <source>
        <dbReference type="EMBL" id="PRW65289.1"/>
    </source>
</evidence>
<feature type="region of interest" description="Disordered" evidence="8">
    <location>
        <begin position="258"/>
        <end position="423"/>
    </location>
</feature>
<keyword evidence="11" id="KW-1185">Reference proteome</keyword>
<dbReference type="InterPro" id="IPR005467">
    <property type="entry name" value="His_kinase_dom"/>
</dbReference>
<dbReference type="EC" id="2.7.13.3" evidence="2"/>
<feature type="compositionally biased region" description="Basic and acidic residues" evidence="8">
    <location>
        <begin position="266"/>
        <end position="282"/>
    </location>
</feature>
<dbReference type="Gene3D" id="3.30.565.10">
    <property type="entry name" value="Histidine kinase-like ATPase, C-terminal domain"/>
    <property type="match status" value="1"/>
</dbReference>
<evidence type="ECO:0000259" key="9">
    <source>
        <dbReference type="PROSITE" id="PS50109"/>
    </source>
</evidence>
<dbReference type="InParanoid" id="A0A2T0H1N9"/>
<dbReference type="PANTHER" id="PTHR45436">
    <property type="entry name" value="SENSOR HISTIDINE KINASE YKOH"/>
    <property type="match status" value="1"/>
</dbReference>
<keyword evidence="10" id="KW-0067">ATP-binding</keyword>
<feature type="domain" description="Histidine kinase" evidence="9">
    <location>
        <begin position="159"/>
        <end position="265"/>
    </location>
</feature>
<dbReference type="GO" id="GO:0005524">
    <property type="term" value="F:ATP binding"/>
    <property type="evidence" value="ECO:0007669"/>
    <property type="project" value="UniProtKB-KW"/>
</dbReference>
<sequence>MLERSRRTLREGTARQRLEGSTRQLLQRSRETVAQIIGPTSPRESGTQDVLAGVCSSVALRDLNLVDSLLEQLERMEAEEDDPEALDRLYRLDHLATRLRRNGENLRVLAGRDAGGTRPESAALVDVVRAGMSSIEQYGRVEFGKVTDLGVVGPAADDVSRLLAELLDNATVHSPPDSAVTVSAHLTEQGSVMVRVEDSGIGLPAARLSALNERLASAPVLDREAVRHMGLAVVRRLSARHGIRVWLSRRAPHGTTASVLLPSTLVHERHRPDSRGGGKDPSKGTSGVPGTRPTPTAPVGRARTENPSGTEERSGPTAPRERTSAPPTTEEPAWPSEDQQTPRQRETESSTTANGLPRRVSQSLKGSSAARQDAPTPADRGTGVDMRRSHEQLLADLGAFAEGEWEAKQAGQDDNDDAERSQQ</sequence>